<dbReference type="Proteomes" id="UP000717328">
    <property type="component" value="Unassembled WGS sequence"/>
</dbReference>
<dbReference type="EMBL" id="JABCKI010000107">
    <property type="protein sequence ID" value="KAG5652673.1"/>
    <property type="molecule type" value="Genomic_DNA"/>
</dbReference>
<name>A0A9P7GM83_9AGAR</name>
<keyword evidence="3" id="KW-1185">Reference proteome</keyword>
<feature type="region of interest" description="Disordered" evidence="1">
    <location>
        <begin position="119"/>
        <end position="139"/>
    </location>
</feature>
<sequence length="284" mass="31411">MPRIGPLQELPLEHFIPSRKRPLSPAAHVLCSPAKRRILNEEGIFKSAVSGRGTPARFTKVLSGPSSPARKLDFGSPKQKATLGRATLASSPDLNTLLSEDYEMEDCFGQASCSSFSVRTPPSNPTIISRGTPPPPDPQSIHYPGFRVYFDTHIVFTPADEQPPRPSTPISEKDKDALKENIIPPRRPRKAVTAPDVDLKAQLFCPYARKREIERLGKVNSTPATPKVFTSDLSKRAGSPTPRWPVYDRVCAEASSTSSLLETERRAMRKLLQKEVDDEELTNT</sequence>
<dbReference type="AlphaFoldDB" id="A0A9P7GM83"/>
<evidence type="ECO:0000313" key="3">
    <source>
        <dbReference type="Proteomes" id="UP000717328"/>
    </source>
</evidence>
<evidence type="ECO:0000313" key="2">
    <source>
        <dbReference type="EMBL" id="KAG5652673.1"/>
    </source>
</evidence>
<reference evidence="2" key="1">
    <citation type="submission" date="2021-02" db="EMBL/GenBank/DDBJ databases">
        <authorList>
            <person name="Nieuwenhuis M."/>
            <person name="Van De Peppel L.J.J."/>
        </authorList>
    </citation>
    <scope>NUCLEOTIDE SEQUENCE</scope>
    <source>
        <strain evidence="2">D49</strain>
    </source>
</reference>
<gene>
    <name evidence="2" type="ORF">H0H81_004165</name>
</gene>
<organism evidence="2 3">
    <name type="scientific">Sphagnurus paluster</name>
    <dbReference type="NCBI Taxonomy" id="117069"/>
    <lineage>
        <taxon>Eukaryota</taxon>
        <taxon>Fungi</taxon>
        <taxon>Dikarya</taxon>
        <taxon>Basidiomycota</taxon>
        <taxon>Agaricomycotina</taxon>
        <taxon>Agaricomycetes</taxon>
        <taxon>Agaricomycetidae</taxon>
        <taxon>Agaricales</taxon>
        <taxon>Tricholomatineae</taxon>
        <taxon>Lyophyllaceae</taxon>
        <taxon>Sphagnurus</taxon>
    </lineage>
</organism>
<feature type="compositionally biased region" description="Polar residues" evidence="1">
    <location>
        <begin position="119"/>
        <end position="129"/>
    </location>
</feature>
<comment type="caution">
    <text evidence="2">The sequence shown here is derived from an EMBL/GenBank/DDBJ whole genome shotgun (WGS) entry which is preliminary data.</text>
</comment>
<reference evidence="2" key="2">
    <citation type="submission" date="2021-10" db="EMBL/GenBank/DDBJ databases">
        <title>Phylogenomics reveals ancestral predisposition of the termite-cultivated fungus Termitomyces towards a domesticated lifestyle.</title>
        <authorList>
            <person name="Auxier B."/>
            <person name="Grum-Grzhimaylo A."/>
            <person name="Cardenas M.E."/>
            <person name="Lodge J.D."/>
            <person name="Laessoe T."/>
            <person name="Pedersen O."/>
            <person name="Smith M.E."/>
            <person name="Kuyper T.W."/>
            <person name="Franco-Molano E.A."/>
            <person name="Baroni T.J."/>
            <person name="Aanen D.K."/>
        </authorList>
    </citation>
    <scope>NUCLEOTIDE SEQUENCE</scope>
    <source>
        <strain evidence="2">D49</strain>
    </source>
</reference>
<accession>A0A9P7GM83</accession>
<evidence type="ECO:0000256" key="1">
    <source>
        <dbReference type="SAM" id="MobiDB-lite"/>
    </source>
</evidence>
<proteinExistence type="predicted"/>
<protein>
    <submittedName>
        <fullName evidence="2">Uncharacterized protein</fullName>
    </submittedName>
</protein>
<dbReference type="OrthoDB" id="3211926at2759"/>